<name>A0AB40CPQ7_DIOCR</name>
<reference evidence="2" key="1">
    <citation type="submission" date="2025-08" db="UniProtKB">
        <authorList>
            <consortium name="RefSeq"/>
        </authorList>
    </citation>
    <scope>IDENTIFICATION</scope>
</reference>
<evidence type="ECO:0000313" key="1">
    <source>
        <dbReference type="Proteomes" id="UP001515500"/>
    </source>
</evidence>
<sequence length="148" mass="17007">MRTEPYRIKVWYSVFPNNAHPYSPHPSKALAKKFSLAKLHHHPPPRSSGVPVTILYPSPEFSFIGASSPYLLPRQALSPKPLKRSHVGVHIQLEAILIMDLYSLKTVCDVMMSTTKGRSMRSKVEKRMRRETRENLKCKEIAQEINDR</sequence>
<protein>
    <submittedName>
        <fullName evidence="2">Uncharacterized protein LOC120277772</fullName>
    </submittedName>
</protein>
<organism evidence="1 2">
    <name type="scientific">Dioscorea cayennensis subsp. rotundata</name>
    <name type="common">White Guinea yam</name>
    <name type="synonym">Dioscorea rotundata</name>
    <dbReference type="NCBI Taxonomy" id="55577"/>
    <lineage>
        <taxon>Eukaryota</taxon>
        <taxon>Viridiplantae</taxon>
        <taxon>Streptophyta</taxon>
        <taxon>Embryophyta</taxon>
        <taxon>Tracheophyta</taxon>
        <taxon>Spermatophyta</taxon>
        <taxon>Magnoliopsida</taxon>
        <taxon>Liliopsida</taxon>
        <taxon>Dioscoreales</taxon>
        <taxon>Dioscoreaceae</taxon>
        <taxon>Dioscorea</taxon>
    </lineage>
</organism>
<gene>
    <name evidence="2" type="primary">LOC120277772</name>
</gene>
<dbReference type="GeneID" id="120277772"/>
<dbReference type="RefSeq" id="XP_039140547.1">
    <property type="nucleotide sequence ID" value="XM_039284613.1"/>
</dbReference>
<evidence type="ECO:0000313" key="2">
    <source>
        <dbReference type="RefSeq" id="XP_039140547.1"/>
    </source>
</evidence>
<dbReference type="AlphaFoldDB" id="A0AB40CPQ7"/>
<keyword evidence="1" id="KW-1185">Reference proteome</keyword>
<dbReference type="Proteomes" id="UP001515500">
    <property type="component" value="Chromosome 15"/>
</dbReference>
<proteinExistence type="predicted"/>
<accession>A0AB40CPQ7</accession>